<comment type="caution">
    <text evidence="1">The sequence shown here is derived from an EMBL/GenBank/DDBJ whole genome shotgun (WGS) entry which is preliminary data.</text>
</comment>
<feature type="non-terminal residue" evidence="1">
    <location>
        <position position="1"/>
    </location>
</feature>
<proteinExistence type="predicted"/>
<protein>
    <submittedName>
        <fullName evidence="1">Uncharacterized protein</fullName>
    </submittedName>
</protein>
<organism evidence="1">
    <name type="scientific">marine sediment metagenome</name>
    <dbReference type="NCBI Taxonomy" id="412755"/>
    <lineage>
        <taxon>unclassified sequences</taxon>
        <taxon>metagenomes</taxon>
        <taxon>ecological metagenomes</taxon>
    </lineage>
</organism>
<reference evidence="1" key="1">
    <citation type="journal article" date="2014" name="Front. Microbiol.">
        <title>High frequency of phylogenetically diverse reductive dehalogenase-homologous genes in deep subseafloor sedimentary metagenomes.</title>
        <authorList>
            <person name="Kawai M."/>
            <person name="Futagami T."/>
            <person name="Toyoda A."/>
            <person name="Takaki Y."/>
            <person name="Nishi S."/>
            <person name="Hori S."/>
            <person name="Arai W."/>
            <person name="Tsubouchi T."/>
            <person name="Morono Y."/>
            <person name="Uchiyama I."/>
            <person name="Ito T."/>
            <person name="Fujiyama A."/>
            <person name="Inagaki F."/>
            <person name="Takami H."/>
        </authorList>
    </citation>
    <scope>NUCLEOTIDE SEQUENCE</scope>
    <source>
        <strain evidence="1">Expedition CK06-06</strain>
    </source>
</reference>
<dbReference type="AlphaFoldDB" id="X1K2U9"/>
<gene>
    <name evidence="1" type="ORF">S03H2_62036</name>
</gene>
<evidence type="ECO:0000313" key="1">
    <source>
        <dbReference type="EMBL" id="GAH87965.1"/>
    </source>
</evidence>
<accession>X1K2U9</accession>
<sequence>TTIEIGEEFADFTLSPFFVSEIGSFYLLYNEEYNTLNSTHVSRSDGLYKIDNDGGVEWKTMFECVYYRSRTPPTFISENENSTLYFGYNKNVYRLDSEKGKINRKSVWKSSRVFYDTGTIVAKLKQSERNERVYVKNEFINGINKSEWKEFVSKYLDYLDSTKNSQFLSTICFSFNVNAKGVNEVLNYLNIKKGEEKLIHKPEEISKIWRNLLVLMKESNITFHTESSPRFQFRI</sequence>
<feature type="non-terminal residue" evidence="1">
    <location>
        <position position="235"/>
    </location>
</feature>
<name>X1K2U9_9ZZZZ</name>
<dbReference type="EMBL" id="BARU01040090">
    <property type="protein sequence ID" value="GAH87965.1"/>
    <property type="molecule type" value="Genomic_DNA"/>
</dbReference>